<accession>A0ABX9IC67</accession>
<name>A0ABX9IC67_9ACTN</name>
<evidence type="ECO:0000313" key="3">
    <source>
        <dbReference type="EMBL" id="REB71040.1"/>
    </source>
</evidence>
<proteinExistence type="predicted"/>
<protein>
    <recommendedName>
        <fullName evidence="5">Surface-anchored protein</fullName>
    </recommendedName>
</protein>
<dbReference type="EMBL" id="PCZS01000001">
    <property type="protein sequence ID" value="REB71040.1"/>
    <property type="molecule type" value="Genomic_DNA"/>
</dbReference>
<sequence>MQTRKNLPRPVMLAVLMTLIASVFAPMSWAADAKVVLSKDHTDAFYITTETGAPVVNVDNGLQSRKYDPNKVEFQIQSDTYGKQYRLTGVSKSPLEGYYTGSENTDGWFEPGWNAPGFKKNGFDALRVNFTAVTGPGKVYLLGNSPEGDENGKLGAFLADGTYQVGKGASLPIKGHQHAHWFFTHAGKYTMSGVAVGTKTDGKEISSQPFTLSWDVLKSDNDKRPGASDGHSGQPDPADKPSGEPHDAAAPKIDDTKVEIAQGHLDVFAGIARNRKLLMAIKDDRSGEAIYRAPEAVTLRVGENTYRKLPPSMHDRFAPAGYLLAQNGENQQEALFPGWDTYGVAPDFQAVDIDFVDVKGPGKVYMFMQGIGQLRSPLASGSWVLASGESISQKKPGHVHTNWLFEKPGTYTMKVRLKGVPVKTGDGKAVACEPVTYTWVVGDRTGSQPTVAPTTHPSATAPSAQPSAVVSARQHVKGVDEKIAPGTQPAAMSTMDSGVVSSNRVKAPQPTTIGLPHTGI</sequence>
<organism evidence="3 4">
    <name type="scientific">Cutibacterium namnetense</name>
    <dbReference type="NCBI Taxonomy" id="1574624"/>
    <lineage>
        <taxon>Bacteria</taxon>
        <taxon>Bacillati</taxon>
        <taxon>Actinomycetota</taxon>
        <taxon>Actinomycetes</taxon>
        <taxon>Propionibacteriales</taxon>
        <taxon>Propionibacteriaceae</taxon>
        <taxon>Cutibacterium</taxon>
    </lineage>
</organism>
<feature type="signal peptide" evidence="2">
    <location>
        <begin position="1"/>
        <end position="30"/>
    </location>
</feature>
<evidence type="ECO:0000313" key="4">
    <source>
        <dbReference type="Proteomes" id="UP000256324"/>
    </source>
</evidence>
<feature type="chain" id="PRO_5045463334" description="Surface-anchored protein" evidence="2">
    <location>
        <begin position="31"/>
        <end position="520"/>
    </location>
</feature>
<comment type="caution">
    <text evidence="3">The sequence shown here is derived from an EMBL/GenBank/DDBJ whole genome shotgun (WGS) entry which is preliminary data.</text>
</comment>
<feature type="region of interest" description="Disordered" evidence="1">
    <location>
        <begin position="446"/>
        <end position="467"/>
    </location>
</feature>
<dbReference type="InterPro" id="IPR022435">
    <property type="entry name" value="Surface-anchored_actinobac"/>
</dbReference>
<dbReference type="NCBIfam" id="NF038134">
    <property type="entry name" value="choice_anch_M"/>
    <property type="match status" value="2"/>
</dbReference>
<gene>
    <name evidence="3" type="ORF">CP880_04935</name>
</gene>
<dbReference type="Proteomes" id="UP000256324">
    <property type="component" value="Unassembled WGS sequence"/>
</dbReference>
<evidence type="ECO:0000256" key="2">
    <source>
        <dbReference type="SAM" id="SignalP"/>
    </source>
</evidence>
<feature type="compositionally biased region" description="Low complexity" evidence="1">
    <location>
        <begin position="449"/>
        <end position="467"/>
    </location>
</feature>
<feature type="compositionally biased region" description="Basic and acidic residues" evidence="1">
    <location>
        <begin position="217"/>
        <end position="226"/>
    </location>
</feature>
<evidence type="ECO:0000256" key="1">
    <source>
        <dbReference type="SAM" id="MobiDB-lite"/>
    </source>
</evidence>
<keyword evidence="4" id="KW-1185">Reference proteome</keyword>
<feature type="compositionally biased region" description="Basic and acidic residues" evidence="1">
    <location>
        <begin position="237"/>
        <end position="250"/>
    </location>
</feature>
<reference evidence="3 4" key="1">
    <citation type="submission" date="2017-09" db="EMBL/GenBank/DDBJ databases">
        <authorList>
            <person name="Bumgarner R.E."/>
        </authorList>
    </citation>
    <scope>NUCLEOTIDE SEQUENCE [LARGE SCALE GENOMIC DNA]</scope>
    <source>
        <strain evidence="3 4">T34998</strain>
    </source>
</reference>
<feature type="region of interest" description="Disordered" evidence="1">
    <location>
        <begin position="501"/>
        <end position="520"/>
    </location>
</feature>
<evidence type="ECO:0008006" key="5">
    <source>
        <dbReference type="Google" id="ProtNLM"/>
    </source>
</evidence>
<feature type="compositionally biased region" description="Polar residues" evidence="1">
    <location>
        <begin position="501"/>
        <end position="512"/>
    </location>
</feature>
<dbReference type="RefSeq" id="WP_063811640.1">
    <property type="nucleotide sequence ID" value="NZ_JARJOC010000003.1"/>
</dbReference>
<dbReference type="NCBIfam" id="TIGR03769">
    <property type="entry name" value="P_ac_wall_RPT"/>
    <property type="match status" value="2"/>
</dbReference>
<feature type="region of interest" description="Disordered" evidence="1">
    <location>
        <begin position="216"/>
        <end position="250"/>
    </location>
</feature>
<keyword evidence="2" id="KW-0732">Signal</keyword>